<evidence type="ECO:0000313" key="1">
    <source>
        <dbReference type="EMBL" id="SLN65649.1"/>
    </source>
</evidence>
<reference evidence="1 2" key="1">
    <citation type="submission" date="2017-03" db="EMBL/GenBank/DDBJ databases">
        <authorList>
            <person name="Afonso C.L."/>
            <person name="Miller P.J."/>
            <person name="Scott M.A."/>
            <person name="Spackman E."/>
            <person name="Goraichik I."/>
            <person name="Dimitrov K.M."/>
            <person name="Suarez D.L."/>
            <person name="Swayne D.E."/>
        </authorList>
    </citation>
    <scope>NUCLEOTIDE SEQUENCE [LARGE SCALE GENOMIC DNA]</scope>
    <source>
        <strain evidence="1 2">CECT 7023</strain>
    </source>
</reference>
<dbReference type="OrthoDB" id="7862257at2"/>
<sequence>MAAPQQADLFLVPLLDGGDALGQVLECDARDRVRLLLTLSRDTAPRRIQLPEVVATLTTLPEPFRTGHWRVIGYDTLPTGPALKPPLFDPEPTDPAIVEAFLNACHGLYPWDGFPDAEVFSKMLLEGVALPPARTLRDA</sequence>
<organism evidence="1 2">
    <name type="scientific">Roseisalinus antarcticus</name>
    <dbReference type="NCBI Taxonomy" id="254357"/>
    <lineage>
        <taxon>Bacteria</taxon>
        <taxon>Pseudomonadati</taxon>
        <taxon>Pseudomonadota</taxon>
        <taxon>Alphaproteobacteria</taxon>
        <taxon>Rhodobacterales</taxon>
        <taxon>Roseobacteraceae</taxon>
        <taxon>Roseisalinus</taxon>
    </lineage>
</organism>
<dbReference type="Proteomes" id="UP000193900">
    <property type="component" value="Unassembled WGS sequence"/>
</dbReference>
<dbReference type="EMBL" id="FWFZ01000018">
    <property type="protein sequence ID" value="SLN65649.1"/>
    <property type="molecule type" value="Genomic_DNA"/>
</dbReference>
<protein>
    <submittedName>
        <fullName evidence="1">Uncharacterized protein</fullName>
    </submittedName>
</protein>
<proteinExistence type="predicted"/>
<gene>
    <name evidence="1" type="ORF">ROA7023_03088</name>
</gene>
<dbReference type="AlphaFoldDB" id="A0A1Y5TJM1"/>
<accession>A0A1Y5TJM1</accession>
<dbReference type="RefSeq" id="WP_085879892.1">
    <property type="nucleotide sequence ID" value="NZ_FWFZ01000018.1"/>
</dbReference>
<name>A0A1Y5TJM1_9RHOB</name>
<evidence type="ECO:0000313" key="2">
    <source>
        <dbReference type="Proteomes" id="UP000193900"/>
    </source>
</evidence>
<keyword evidence="2" id="KW-1185">Reference proteome</keyword>